<dbReference type="PANTHER" id="PTHR37946:SF1">
    <property type="entry name" value="SLL1969 PROTEIN"/>
    <property type="match status" value="1"/>
</dbReference>
<dbReference type="Pfam" id="PF07819">
    <property type="entry name" value="PGAP1"/>
    <property type="match status" value="1"/>
</dbReference>
<dbReference type="GO" id="GO:0016788">
    <property type="term" value="F:hydrolase activity, acting on ester bonds"/>
    <property type="evidence" value="ECO:0007669"/>
    <property type="project" value="InterPro"/>
</dbReference>
<accession>A0A4V5NVS1</accession>
<dbReference type="Proteomes" id="UP000305675">
    <property type="component" value="Unassembled WGS sequence"/>
</dbReference>
<sequence length="243" mass="26402">MWISSIRTTTMAMNLREKPLAICAVADEHQPQTKQGVTMQLVMMHGLYMHHTIMKPLSALMETLGWQIEGLSYNSLNIDLNGLFDRIEALCSPDTPCYLVGHSLGGVLARQYAEQRPLPEGSRIVSLGSPHQGAQVAKQLAQWNLQGFMGNAHEHGLINDGELTYGGTAALGSLAGDAGVGVGNLFNQLQGQPNDGTVLVSETQIEGMSDHLVLPVSHTSMLLSPQVARQTDHFLRYGRFDQG</sequence>
<dbReference type="InterPro" id="IPR012908">
    <property type="entry name" value="PGAP1-ab_dom-like"/>
</dbReference>
<dbReference type="SUPFAM" id="SSF53474">
    <property type="entry name" value="alpha/beta-Hydrolases"/>
    <property type="match status" value="1"/>
</dbReference>
<evidence type="ECO:0000313" key="2">
    <source>
        <dbReference type="EMBL" id="TKB50745.1"/>
    </source>
</evidence>
<dbReference type="Gene3D" id="3.40.50.1820">
    <property type="entry name" value="alpha/beta hydrolase"/>
    <property type="match status" value="1"/>
</dbReference>
<dbReference type="OrthoDB" id="556502at2"/>
<reference evidence="2 3" key="1">
    <citation type="submission" date="2019-04" db="EMBL/GenBank/DDBJ databases">
        <authorList>
            <person name="Hwang J.C."/>
        </authorList>
    </citation>
    <scope>NUCLEOTIDE SEQUENCE [LARGE SCALE GENOMIC DNA]</scope>
    <source>
        <strain evidence="2 3">IMCC35002</strain>
    </source>
</reference>
<comment type="caution">
    <text evidence="2">The sequence shown here is derived from an EMBL/GenBank/DDBJ whole genome shotgun (WGS) entry which is preliminary data.</text>
</comment>
<dbReference type="InterPro" id="IPR029058">
    <property type="entry name" value="AB_hydrolase_fold"/>
</dbReference>
<dbReference type="EMBL" id="SWCJ01000021">
    <property type="protein sequence ID" value="TKB50745.1"/>
    <property type="molecule type" value="Genomic_DNA"/>
</dbReference>
<keyword evidence="3" id="KW-1185">Reference proteome</keyword>
<gene>
    <name evidence="2" type="ORF">FCL42_19045</name>
</gene>
<evidence type="ECO:0000313" key="3">
    <source>
        <dbReference type="Proteomes" id="UP000305675"/>
    </source>
</evidence>
<protein>
    <submittedName>
        <fullName evidence="2">Triacylglycerol lipase</fullName>
    </submittedName>
</protein>
<evidence type="ECO:0000259" key="1">
    <source>
        <dbReference type="Pfam" id="PF07819"/>
    </source>
</evidence>
<name>A0A4V5NVS1_9GAMM</name>
<dbReference type="PANTHER" id="PTHR37946">
    <property type="entry name" value="SLL1969 PROTEIN"/>
    <property type="match status" value="1"/>
</dbReference>
<dbReference type="AlphaFoldDB" id="A0A4V5NVS1"/>
<proteinExistence type="predicted"/>
<feature type="domain" description="GPI inositol-deacylase PGAP1-like alpha/beta" evidence="1">
    <location>
        <begin position="95"/>
        <end position="165"/>
    </location>
</feature>
<organism evidence="2 3">
    <name type="scientific">Ferrimonas aestuarii</name>
    <dbReference type="NCBI Taxonomy" id="2569539"/>
    <lineage>
        <taxon>Bacteria</taxon>
        <taxon>Pseudomonadati</taxon>
        <taxon>Pseudomonadota</taxon>
        <taxon>Gammaproteobacteria</taxon>
        <taxon>Alteromonadales</taxon>
        <taxon>Ferrimonadaceae</taxon>
        <taxon>Ferrimonas</taxon>
    </lineage>
</organism>